<evidence type="ECO:0000313" key="2">
    <source>
        <dbReference type="EMBL" id="KAF4465949.1"/>
    </source>
</evidence>
<dbReference type="AlphaFoldDB" id="A0A8H4LDG2"/>
<keyword evidence="1" id="KW-0472">Membrane</keyword>
<feature type="transmembrane region" description="Helical" evidence="1">
    <location>
        <begin position="52"/>
        <end position="72"/>
    </location>
</feature>
<comment type="caution">
    <text evidence="2">The sequence shown here is derived from an EMBL/GenBank/DDBJ whole genome shotgun (WGS) entry which is preliminary data.</text>
</comment>
<feature type="transmembrane region" description="Helical" evidence="1">
    <location>
        <begin position="227"/>
        <end position="246"/>
    </location>
</feature>
<dbReference type="Proteomes" id="UP000554235">
    <property type="component" value="Unassembled WGS sequence"/>
</dbReference>
<keyword evidence="1" id="KW-1133">Transmembrane helix</keyword>
<name>A0A8H4LDG2_9HYPO</name>
<gene>
    <name evidence="2" type="ORF">FALBO_7205</name>
</gene>
<organism evidence="2 3">
    <name type="scientific">Fusarium albosuccineum</name>
    <dbReference type="NCBI Taxonomy" id="1237068"/>
    <lineage>
        <taxon>Eukaryota</taxon>
        <taxon>Fungi</taxon>
        <taxon>Dikarya</taxon>
        <taxon>Ascomycota</taxon>
        <taxon>Pezizomycotina</taxon>
        <taxon>Sordariomycetes</taxon>
        <taxon>Hypocreomycetidae</taxon>
        <taxon>Hypocreales</taxon>
        <taxon>Nectriaceae</taxon>
        <taxon>Fusarium</taxon>
        <taxon>Fusarium decemcellulare species complex</taxon>
    </lineage>
</organism>
<keyword evidence="3" id="KW-1185">Reference proteome</keyword>
<dbReference type="OrthoDB" id="4979764at2759"/>
<keyword evidence="1" id="KW-0812">Transmembrane</keyword>
<feature type="transmembrane region" description="Helical" evidence="1">
    <location>
        <begin position="164"/>
        <end position="184"/>
    </location>
</feature>
<protein>
    <submittedName>
        <fullName evidence="2">Uncharacterized protein</fullName>
    </submittedName>
</protein>
<evidence type="ECO:0000256" key="1">
    <source>
        <dbReference type="SAM" id="Phobius"/>
    </source>
</evidence>
<proteinExistence type="predicted"/>
<feature type="transmembrane region" description="Helical" evidence="1">
    <location>
        <begin position="191"/>
        <end position="215"/>
    </location>
</feature>
<accession>A0A8H4LDG2</accession>
<feature type="transmembrane region" description="Helical" evidence="1">
    <location>
        <begin position="133"/>
        <end position="152"/>
    </location>
</feature>
<reference evidence="2 3" key="1">
    <citation type="submission" date="2020-01" db="EMBL/GenBank/DDBJ databases">
        <title>Identification and distribution of gene clusters putatively required for synthesis of sphingolipid metabolism inhibitors in phylogenetically diverse species of the filamentous fungus Fusarium.</title>
        <authorList>
            <person name="Kim H.-S."/>
            <person name="Busman M."/>
            <person name="Brown D.W."/>
            <person name="Divon H."/>
            <person name="Uhlig S."/>
            <person name="Proctor R.H."/>
        </authorList>
    </citation>
    <scope>NUCLEOTIDE SEQUENCE [LARGE SCALE GENOMIC DNA]</scope>
    <source>
        <strain evidence="2 3">NRRL 20459</strain>
    </source>
</reference>
<feature type="transmembrane region" description="Helical" evidence="1">
    <location>
        <begin position="22"/>
        <end position="40"/>
    </location>
</feature>
<sequence>MFYPNTTSRPPADMAIPYTEQLYFTIATQIPFVIFFYMGLRDLATRNDPKTLFFGIGGCLASAFEPVVDFLGGCYFPREGNWVAFETFGRPIPLFVPATYGWFVGGMGYWFWNVFRDPKTTPRDVYILWVKAFIVNLVLEYPPLYFGIYTYYGYQPLTIGGFPLWFPALNATSPMVAATILTLLTPHLSGWSNVAVISTVATSYGMTHAAFGAPLWMAMSVDKGYHVSYPACAITAFLLFMGVWTISRQFSHGTIKLNGNGKITKDVKFNGVGKY</sequence>
<dbReference type="EMBL" id="JAADYS010000955">
    <property type="protein sequence ID" value="KAF4465949.1"/>
    <property type="molecule type" value="Genomic_DNA"/>
</dbReference>
<evidence type="ECO:0000313" key="3">
    <source>
        <dbReference type="Proteomes" id="UP000554235"/>
    </source>
</evidence>
<feature type="transmembrane region" description="Helical" evidence="1">
    <location>
        <begin position="92"/>
        <end position="112"/>
    </location>
</feature>